<dbReference type="Proteomes" id="UP000800036">
    <property type="component" value="Unassembled WGS sequence"/>
</dbReference>
<feature type="compositionally biased region" description="Basic and acidic residues" evidence="1">
    <location>
        <begin position="99"/>
        <end position="127"/>
    </location>
</feature>
<accession>A0A6A5UZX6</accession>
<dbReference type="EMBL" id="ML976710">
    <property type="protein sequence ID" value="KAF1969372.1"/>
    <property type="molecule type" value="Genomic_DNA"/>
</dbReference>
<evidence type="ECO:0000256" key="1">
    <source>
        <dbReference type="SAM" id="MobiDB-lite"/>
    </source>
</evidence>
<evidence type="ECO:0000313" key="3">
    <source>
        <dbReference type="Proteomes" id="UP000800036"/>
    </source>
</evidence>
<gene>
    <name evidence="2" type="ORF">BU23DRAFT_571588</name>
</gene>
<feature type="region of interest" description="Disordered" evidence="1">
    <location>
        <begin position="1"/>
        <end position="73"/>
    </location>
</feature>
<protein>
    <submittedName>
        <fullName evidence="2">Uncharacterized protein</fullName>
    </submittedName>
</protein>
<feature type="compositionally biased region" description="Basic and acidic residues" evidence="1">
    <location>
        <begin position="1"/>
        <end position="22"/>
    </location>
</feature>
<name>A0A6A5UZX6_9PLEO</name>
<evidence type="ECO:0000313" key="2">
    <source>
        <dbReference type="EMBL" id="KAF1969372.1"/>
    </source>
</evidence>
<feature type="region of interest" description="Disordered" evidence="1">
    <location>
        <begin position="99"/>
        <end position="153"/>
    </location>
</feature>
<keyword evidence="3" id="KW-1185">Reference proteome</keyword>
<reference evidence="2" key="1">
    <citation type="journal article" date="2020" name="Stud. Mycol.">
        <title>101 Dothideomycetes genomes: a test case for predicting lifestyles and emergence of pathogens.</title>
        <authorList>
            <person name="Haridas S."/>
            <person name="Albert R."/>
            <person name="Binder M."/>
            <person name="Bloem J."/>
            <person name="Labutti K."/>
            <person name="Salamov A."/>
            <person name="Andreopoulos B."/>
            <person name="Baker S."/>
            <person name="Barry K."/>
            <person name="Bills G."/>
            <person name="Bluhm B."/>
            <person name="Cannon C."/>
            <person name="Castanera R."/>
            <person name="Culley D."/>
            <person name="Daum C."/>
            <person name="Ezra D."/>
            <person name="Gonzalez J."/>
            <person name="Henrissat B."/>
            <person name="Kuo A."/>
            <person name="Liang C."/>
            <person name="Lipzen A."/>
            <person name="Lutzoni F."/>
            <person name="Magnuson J."/>
            <person name="Mondo S."/>
            <person name="Nolan M."/>
            <person name="Ohm R."/>
            <person name="Pangilinan J."/>
            <person name="Park H.-J."/>
            <person name="Ramirez L."/>
            <person name="Alfaro M."/>
            <person name="Sun H."/>
            <person name="Tritt A."/>
            <person name="Yoshinaga Y."/>
            <person name="Zwiers L.-H."/>
            <person name="Turgeon B."/>
            <person name="Goodwin S."/>
            <person name="Spatafora J."/>
            <person name="Crous P."/>
            <person name="Grigoriev I."/>
        </authorList>
    </citation>
    <scope>NUCLEOTIDE SEQUENCE</scope>
    <source>
        <strain evidence="2">CBS 107.79</strain>
    </source>
</reference>
<dbReference type="AlphaFoldDB" id="A0A6A5UZX6"/>
<sequence>MQSKSPEEKFNDRKPETRRQEDNQDSEVENTRVGLAETIIPDTSRIHLAQGNSLSSRRAGKHPEIASSAPTGLSQWYEVAERPFGESFQDQRTAYEQLKDIPDDYNDQKRGESSKEAAKPYRDDTYVNRHSPSSARLPVPLNTTKPKSRSEPTNFVEDGDSLEAFVANINLNTHTDMLISTISRMKESESLLYHGGKIDAYRAAHGIFLLALCYAEEERRRLAKNINDNADKGQARQHTFFGL</sequence>
<organism evidence="2 3">
    <name type="scientific">Bimuria novae-zelandiae CBS 107.79</name>
    <dbReference type="NCBI Taxonomy" id="1447943"/>
    <lineage>
        <taxon>Eukaryota</taxon>
        <taxon>Fungi</taxon>
        <taxon>Dikarya</taxon>
        <taxon>Ascomycota</taxon>
        <taxon>Pezizomycotina</taxon>
        <taxon>Dothideomycetes</taxon>
        <taxon>Pleosporomycetidae</taxon>
        <taxon>Pleosporales</taxon>
        <taxon>Massarineae</taxon>
        <taxon>Didymosphaeriaceae</taxon>
        <taxon>Bimuria</taxon>
    </lineage>
</organism>
<proteinExistence type="predicted"/>